<dbReference type="InterPro" id="IPR022310">
    <property type="entry name" value="NAD/GMP_synthase"/>
</dbReference>
<feature type="domain" description="CN hydrolase" evidence="10">
    <location>
        <begin position="7"/>
        <end position="268"/>
    </location>
</feature>
<feature type="binding site" evidence="7">
    <location>
        <position position="463"/>
    </location>
    <ligand>
        <name>ATP</name>
        <dbReference type="ChEBI" id="CHEBI:30616"/>
    </ligand>
</feature>
<proteinExistence type="inferred from homology"/>
<dbReference type="GO" id="GO:0009435">
    <property type="term" value="P:NAD+ biosynthetic process"/>
    <property type="evidence" value="ECO:0007669"/>
    <property type="project" value="UniProtKB-UniRule"/>
</dbReference>
<dbReference type="CDD" id="cd00553">
    <property type="entry name" value="NAD_synthase"/>
    <property type="match status" value="1"/>
</dbReference>
<dbReference type="GO" id="GO:0005524">
    <property type="term" value="F:ATP binding"/>
    <property type="evidence" value="ECO:0007669"/>
    <property type="project" value="UniProtKB-UniRule"/>
</dbReference>
<dbReference type="PANTHER" id="PTHR23090">
    <property type="entry name" value="NH 3 /GLUTAMINE-DEPENDENT NAD + SYNTHETASE"/>
    <property type="match status" value="1"/>
</dbReference>
<feature type="binding site" evidence="7">
    <location>
        <position position="439"/>
    </location>
    <ligand>
        <name>deamido-NAD(+)</name>
        <dbReference type="ChEBI" id="CHEBI:58437"/>
        <note>ligand shared between two neighboring subunits</note>
    </ligand>
</feature>
<organism evidence="11 12">
    <name type="scientific">Candidatus Merdibacter merdavium</name>
    <dbReference type="NCBI Taxonomy" id="2838692"/>
    <lineage>
        <taxon>Bacteria</taxon>
        <taxon>Bacillati</taxon>
        <taxon>Bacillota</taxon>
        <taxon>Erysipelotrichia</taxon>
        <taxon>Erysipelotrichales</taxon>
        <taxon>Erysipelotrichaceae</taxon>
        <taxon>Merdibacter</taxon>
    </lineage>
</organism>
<feature type="binding site" evidence="7">
    <location>
        <position position="603"/>
    </location>
    <ligand>
        <name>deamido-NAD(+)</name>
        <dbReference type="ChEBI" id="CHEBI:58437"/>
        <note>ligand shared between two neighboring subunits</note>
    </ligand>
</feature>
<dbReference type="InterPro" id="IPR003010">
    <property type="entry name" value="C-N_Hydrolase"/>
</dbReference>
<dbReference type="InterPro" id="IPR036526">
    <property type="entry name" value="C-N_Hydrolase_sf"/>
</dbReference>
<sequence length="644" mass="72043">MLNYGYYHVAAATMPLSIGDVDANTAQIIRIANSCAPDTQLIVFPELCVCGYTCGDLFFESLLLDACEQALDTLRQEIREDLVCIVGVPLRQHGRLFNCAAVIFDHEIIGIQVKSYLPNYNEFYEKRWFSDSFELQDETITLNGKTIPFTARLMVRDETSGAMIGIDVCEDLWVPIPPSSLHALAGANVIVNLSASNETIGKDRYRRDLVRAQSARCSFGYVYCSAGKDESTSDLVFSGHRIIAECGNVISEARFGDEGEILYGEIDLERCEQDRIRLNTAMKTPVDTEAICVSIRSSAIKRPLRLTRHIPARPFVPANSADRSRRCRKIRAIQASGLAQRLRKIHCQHLVLGISGGLDSTLALIIAVEAFRMNALPSENIIAVTMPGFGTTKRTHANSTSLMDLFHVTCMEVSIHDAVSQHFQDIRHDAEVHDITYENAQARERTQILMDLANQHDAIVLGTGDLSELALGWCTYNGDHMSMYAVNASIPKTLVRYMVESYAEEQRDKGNMALADTLIDICDTPVSPELLPPTSDGVIAQKTEETIGSYDLHDFFLYHLLRNHFAPRKIYALAQIAFPDHSPARILDTLKTFYRRFFTQQFKRNCMPDGVKVGSACLSPRGDWRMPSDASYALWMKELEELSS</sequence>
<comment type="pathway">
    <text evidence="1 7 8">Cofactor biosynthesis; NAD(+) biosynthesis; NAD(+) from deamido-NAD(+) (L-Gln route): step 1/1.</text>
</comment>
<dbReference type="SUPFAM" id="SSF52402">
    <property type="entry name" value="Adenine nucleotide alpha hydrolases-like"/>
    <property type="match status" value="1"/>
</dbReference>
<keyword evidence="4 7" id="KW-0547">Nucleotide-binding</keyword>
<reference evidence="11" key="1">
    <citation type="journal article" date="2021" name="PeerJ">
        <title>Extensive microbial diversity within the chicken gut microbiome revealed by metagenomics and culture.</title>
        <authorList>
            <person name="Gilroy R."/>
            <person name="Ravi A."/>
            <person name="Getino M."/>
            <person name="Pursley I."/>
            <person name="Horton D.L."/>
            <person name="Alikhan N.F."/>
            <person name="Baker D."/>
            <person name="Gharbi K."/>
            <person name="Hall N."/>
            <person name="Watson M."/>
            <person name="Adriaenssens E.M."/>
            <person name="Foster-Nyarko E."/>
            <person name="Jarju S."/>
            <person name="Secka A."/>
            <person name="Antonio M."/>
            <person name="Oren A."/>
            <person name="Chaudhuri R.R."/>
            <person name="La Ragione R."/>
            <person name="Hildebrand F."/>
            <person name="Pallen M.J."/>
        </authorList>
    </citation>
    <scope>NUCLEOTIDE SEQUENCE</scope>
    <source>
        <strain evidence="11">CHK187-11901</strain>
    </source>
</reference>
<gene>
    <name evidence="7" type="primary">nadE</name>
    <name evidence="11" type="ORF">H9702_06975</name>
</gene>
<evidence type="ECO:0000256" key="8">
    <source>
        <dbReference type="PIRNR" id="PIRNR006630"/>
    </source>
</evidence>
<feature type="binding site" evidence="7">
    <location>
        <position position="120"/>
    </location>
    <ligand>
        <name>L-glutamine</name>
        <dbReference type="ChEBI" id="CHEBI:58359"/>
    </ligand>
</feature>
<dbReference type="GO" id="GO:0004359">
    <property type="term" value="F:glutaminase activity"/>
    <property type="evidence" value="ECO:0007669"/>
    <property type="project" value="InterPro"/>
</dbReference>
<dbReference type="NCBIfam" id="TIGR00552">
    <property type="entry name" value="nadE"/>
    <property type="match status" value="1"/>
</dbReference>
<dbReference type="PROSITE" id="PS50263">
    <property type="entry name" value="CN_HYDROLASE"/>
    <property type="match status" value="1"/>
</dbReference>
<accession>A0A9D2NUA5</accession>
<dbReference type="EC" id="6.3.5.1" evidence="7 8"/>
<keyword evidence="5 7" id="KW-0067">ATP-binding</keyword>
<comment type="similarity">
    <text evidence="9">Belongs to the NAD synthetase family.</text>
</comment>
<evidence type="ECO:0000313" key="12">
    <source>
        <dbReference type="Proteomes" id="UP000823896"/>
    </source>
</evidence>
<dbReference type="Proteomes" id="UP000823896">
    <property type="component" value="Unassembled WGS sequence"/>
</dbReference>
<dbReference type="Gene3D" id="3.60.110.10">
    <property type="entry name" value="Carbon-nitrogen hydrolase"/>
    <property type="match status" value="1"/>
</dbReference>
<comment type="function">
    <text evidence="7">Catalyzes the ATP-dependent amidation of deamido-NAD to form NAD. Uses L-glutamine as a nitrogen source.</text>
</comment>
<dbReference type="InterPro" id="IPR003694">
    <property type="entry name" value="NAD_synthase"/>
</dbReference>
<evidence type="ECO:0000256" key="5">
    <source>
        <dbReference type="ARBA" id="ARBA00022840"/>
    </source>
</evidence>
<dbReference type="Pfam" id="PF00795">
    <property type="entry name" value="CN_hydrolase"/>
    <property type="match status" value="1"/>
</dbReference>
<protein>
    <recommendedName>
        <fullName evidence="7 8">Glutamine-dependent NAD(+) synthetase</fullName>
        <ecNumber evidence="7 8">6.3.5.1</ecNumber>
    </recommendedName>
    <alternativeName>
        <fullName evidence="7 8">NAD(+) synthase [glutamine-hydrolyzing]</fullName>
    </alternativeName>
</protein>
<keyword evidence="6 7" id="KW-0520">NAD</keyword>
<dbReference type="InterPro" id="IPR041856">
    <property type="entry name" value="NAD+_synth_C"/>
</dbReference>
<dbReference type="SUPFAM" id="SSF56317">
    <property type="entry name" value="Carbon-nitrogen hydrolase"/>
    <property type="match status" value="1"/>
</dbReference>
<dbReference type="GO" id="GO:0005737">
    <property type="term" value="C:cytoplasm"/>
    <property type="evidence" value="ECO:0007669"/>
    <property type="project" value="InterPro"/>
</dbReference>
<feature type="binding site" evidence="7">
    <location>
        <begin position="473"/>
        <end position="476"/>
    </location>
    <ligand>
        <name>deamido-NAD(+)</name>
        <dbReference type="ChEBI" id="CHEBI:58437"/>
        <note>ligand shared between two neighboring subunits</note>
    </ligand>
</feature>
<evidence type="ECO:0000256" key="6">
    <source>
        <dbReference type="ARBA" id="ARBA00023027"/>
    </source>
</evidence>
<comment type="caution">
    <text evidence="11">The sequence shown here is derived from an EMBL/GenBank/DDBJ whole genome shotgun (WGS) entry which is preliminary data.</text>
</comment>
<feature type="active site" description="For glutaminase activity" evidence="7">
    <location>
        <position position="114"/>
    </location>
</feature>
<dbReference type="EMBL" id="DWWM01000044">
    <property type="protein sequence ID" value="HJC36858.1"/>
    <property type="molecule type" value="Genomic_DNA"/>
</dbReference>
<dbReference type="PANTHER" id="PTHR23090:SF9">
    <property type="entry name" value="GLUTAMINE-DEPENDENT NAD(+) SYNTHETASE"/>
    <property type="match status" value="1"/>
</dbReference>
<evidence type="ECO:0000256" key="2">
    <source>
        <dbReference type="ARBA" id="ARBA00007145"/>
    </source>
</evidence>
<reference evidence="11" key="2">
    <citation type="submission" date="2021-04" db="EMBL/GenBank/DDBJ databases">
        <authorList>
            <person name="Gilroy R."/>
        </authorList>
    </citation>
    <scope>NUCLEOTIDE SEQUENCE</scope>
    <source>
        <strain evidence="11">CHK187-11901</strain>
    </source>
</reference>
<dbReference type="CDD" id="cd07570">
    <property type="entry name" value="GAT_Gln-NAD-synth"/>
    <property type="match status" value="1"/>
</dbReference>
<dbReference type="GO" id="GO:0008795">
    <property type="term" value="F:NAD+ synthase activity"/>
    <property type="evidence" value="ECO:0007669"/>
    <property type="project" value="UniProtKB-UniRule"/>
</dbReference>
<evidence type="ECO:0000259" key="10">
    <source>
        <dbReference type="PROSITE" id="PS50263"/>
    </source>
</evidence>
<dbReference type="InterPro" id="IPR014445">
    <property type="entry name" value="Gln-dep_NAD_synthase"/>
</dbReference>
<feature type="active site" description="Proton acceptor; for glutaminase activity" evidence="7">
    <location>
        <position position="46"/>
    </location>
</feature>
<dbReference type="NCBIfam" id="NF002730">
    <property type="entry name" value="PRK02628.1"/>
    <property type="match status" value="1"/>
</dbReference>
<feature type="binding site" evidence="7">
    <location>
        <position position="196"/>
    </location>
    <ligand>
        <name>L-glutamine</name>
        <dbReference type="ChEBI" id="CHEBI:58359"/>
    </ligand>
</feature>
<dbReference type="AlphaFoldDB" id="A0A9D2NUA5"/>
<feature type="binding site" evidence="7">
    <location>
        <begin position="353"/>
        <end position="360"/>
    </location>
    <ligand>
        <name>ATP</name>
        <dbReference type="ChEBI" id="CHEBI:30616"/>
    </ligand>
</feature>
<feature type="active site" description="Nucleophile; for glutaminase activity" evidence="7">
    <location>
        <position position="169"/>
    </location>
</feature>
<comment type="catalytic activity">
    <reaction evidence="7 8">
        <text>deamido-NAD(+) + L-glutamine + ATP + H2O = L-glutamate + AMP + diphosphate + NAD(+) + H(+)</text>
        <dbReference type="Rhea" id="RHEA:24384"/>
        <dbReference type="ChEBI" id="CHEBI:15377"/>
        <dbReference type="ChEBI" id="CHEBI:15378"/>
        <dbReference type="ChEBI" id="CHEBI:29985"/>
        <dbReference type="ChEBI" id="CHEBI:30616"/>
        <dbReference type="ChEBI" id="CHEBI:33019"/>
        <dbReference type="ChEBI" id="CHEBI:57540"/>
        <dbReference type="ChEBI" id="CHEBI:58359"/>
        <dbReference type="ChEBI" id="CHEBI:58437"/>
        <dbReference type="ChEBI" id="CHEBI:456215"/>
        <dbReference type="EC" id="6.3.5.1"/>
    </reaction>
</comment>
<evidence type="ECO:0000256" key="4">
    <source>
        <dbReference type="ARBA" id="ARBA00022741"/>
    </source>
</evidence>
<dbReference type="Pfam" id="PF02540">
    <property type="entry name" value="NAD_synthase"/>
    <property type="match status" value="1"/>
</dbReference>
<feature type="binding site" evidence="7">
    <location>
        <position position="202"/>
    </location>
    <ligand>
        <name>L-glutamine</name>
        <dbReference type="ChEBI" id="CHEBI:58359"/>
    </ligand>
</feature>
<dbReference type="GO" id="GO:0003952">
    <property type="term" value="F:NAD+ synthase (glutamine-hydrolyzing) activity"/>
    <property type="evidence" value="ECO:0007669"/>
    <property type="project" value="UniProtKB-UniRule"/>
</dbReference>
<evidence type="ECO:0000256" key="1">
    <source>
        <dbReference type="ARBA" id="ARBA00005188"/>
    </source>
</evidence>
<dbReference type="PIRSF" id="PIRSF006630">
    <property type="entry name" value="NADS_GAT"/>
    <property type="match status" value="1"/>
</dbReference>
<dbReference type="InterPro" id="IPR014729">
    <property type="entry name" value="Rossmann-like_a/b/a_fold"/>
</dbReference>
<name>A0A9D2NUA5_9FIRM</name>
<evidence type="ECO:0000256" key="9">
    <source>
        <dbReference type="RuleBase" id="RU003811"/>
    </source>
</evidence>
<evidence type="ECO:0000256" key="3">
    <source>
        <dbReference type="ARBA" id="ARBA00022598"/>
    </source>
</evidence>
<evidence type="ECO:0000313" key="11">
    <source>
        <dbReference type="EMBL" id="HJC36858.1"/>
    </source>
</evidence>
<dbReference type="HAMAP" id="MF_02090">
    <property type="entry name" value="NadE_glutamine_dep"/>
    <property type="match status" value="1"/>
</dbReference>
<evidence type="ECO:0000256" key="7">
    <source>
        <dbReference type="HAMAP-Rule" id="MF_02090"/>
    </source>
</evidence>
<feature type="binding site" evidence="7">
    <location>
        <position position="468"/>
    </location>
    <ligand>
        <name>deamido-NAD(+)</name>
        <dbReference type="ChEBI" id="CHEBI:58437"/>
        <note>ligand shared between two neighboring subunits</note>
    </ligand>
</feature>
<dbReference type="Gene3D" id="3.40.50.620">
    <property type="entry name" value="HUPs"/>
    <property type="match status" value="1"/>
</dbReference>
<keyword evidence="3 7" id="KW-0436">Ligase</keyword>
<dbReference type="Gene3D" id="1.10.10.1140">
    <property type="entry name" value="Glutamine-dependent NAD+ synthetase, C-terminal domain"/>
    <property type="match status" value="1"/>
</dbReference>
<comment type="similarity">
    <text evidence="2 7 8">In the C-terminal section; belongs to the NAD synthetase family.</text>
</comment>